<reference evidence="2 3" key="1">
    <citation type="journal article" date="2013" name="Proc. Natl. Acad. Sci. U.S.A.">
        <title>Genome of an arbuscular mycorrhizal fungus provides insight into the oldest plant symbiosis.</title>
        <authorList>
            <person name="Tisserant E."/>
            <person name="Malbreil M."/>
            <person name="Kuo A."/>
            <person name="Kohler A."/>
            <person name="Symeonidi A."/>
            <person name="Balestrini R."/>
            <person name="Charron P."/>
            <person name="Duensing N."/>
            <person name="Frei Dit Frey N."/>
            <person name="Gianinazzi-Pearson V."/>
            <person name="Gilbert L.B."/>
            <person name="Handa Y."/>
            <person name="Herr J.R."/>
            <person name="Hijri M."/>
            <person name="Koul R."/>
            <person name="Kawaguchi M."/>
            <person name="Krajinski F."/>
            <person name="Lammers P.J."/>
            <person name="Masclaux F.G."/>
            <person name="Murat C."/>
            <person name="Morin E."/>
            <person name="Ndikumana S."/>
            <person name="Pagni M."/>
            <person name="Petitpierre D."/>
            <person name="Requena N."/>
            <person name="Rosikiewicz P."/>
            <person name="Riley R."/>
            <person name="Saito K."/>
            <person name="San Clemente H."/>
            <person name="Shapiro H."/>
            <person name="van Tuinen D."/>
            <person name="Becard G."/>
            <person name="Bonfante P."/>
            <person name="Paszkowski U."/>
            <person name="Shachar-Hill Y.Y."/>
            <person name="Tuskan G.A."/>
            <person name="Young P.W."/>
            <person name="Sanders I.R."/>
            <person name="Henrissat B."/>
            <person name="Rensing S.A."/>
            <person name="Grigoriev I.V."/>
            <person name="Corradi N."/>
            <person name="Roux C."/>
            <person name="Martin F."/>
        </authorList>
    </citation>
    <scope>NUCLEOTIDE SEQUENCE [LARGE SCALE GENOMIC DNA]</scope>
    <source>
        <strain evidence="2 3">DAOM 197198</strain>
    </source>
</reference>
<proteinExistence type="predicted"/>
<dbReference type="EMBL" id="AUPC02000179">
    <property type="protein sequence ID" value="POG66981.1"/>
    <property type="molecule type" value="Genomic_DNA"/>
</dbReference>
<dbReference type="AlphaFoldDB" id="A0A2P4PNL1"/>
<dbReference type="Proteomes" id="UP000018888">
    <property type="component" value="Unassembled WGS sequence"/>
</dbReference>
<evidence type="ECO:0000256" key="1">
    <source>
        <dbReference type="SAM" id="MobiDB-lite"/>
    </source>
</evidence>
<accession>A0A2P4PNL1</accession>
<sequence length="164" mass="18951">MIQLKFLDDCQDLPKNLPNATLRKACSPFGWASEVQKLQRFVWPFRCGGLPKNENPKVKIHLGGLLKNENPKVQVDFRRTEKGGPLRFVQSVSSKEWKKLRFVNMNLIQWASEEQRKTKIRKQVSGSLKKVEPRFVSLVSQVDSDKQKKPKIRNFGGFPKDQDS</sequence>
<keyword evidence="3" id="KW-1185">Reference proteome</keyword>
<organism evidence="2 3">
    <name type="scientific">Rhizophagus irregularis (strain DAOM 181602 / DAOM 197198 / MUCL 43194)</name>
    <name type="common">Arbuscular mycorrhizal fungus</name>
    <name type="synonym">Glomus intraradices</name>
    <dbReference type="NCBI Taxonomy" id="747089"/>
    <lineage>
        <taxon>Eukaryota</taxon>
        <taxon>Fungi</taxon>
        <taxon>Fungi incertae sedis</taxon>
        <taxon>Mucoromycota</taxon>
        <taxon>Glomeromycotina</taxon>
        <taxon>Glomeromycetes</taxon>
        <taxon>Glomerales</taxon>
        <taxon>Glomeraceae</taxon>
        <taxon>Rhizophagus</taxon>
    </lineage>
</organism>
<protein>
    <submittedName>
        <fullName evidence="2">Uncharacterized protein</fullName>
    </submittedName>
</protein>
<gene>
    <name evidence="2" type="ORF">GLOIN_2v1779851</name>
</gene>
<feature type="region of interest" description="Disordered" evidence="1">
    <location>
        <begin position="142"/>
        <end position="164"/>
    </location>
</feature>
<name>A0A2P4PNL1_RHIID</name>
<evidence type="ECO:0000313" key="3">
    <source>
        <dbReference type="Proteomes" id="UP000018888"/>
    </source>
</evidence>
<comment type="caution">
    <text evidence="2">The sequence shown here is derived from an EMBL/GenBank/DDBJ whole genome shotgun (WGS) entry which is preliminary data.</text>
</comment>
<reference evidence="2 3" key="2">
    <citation type="journal article" date="2018" name="New Phytol.">
        <title>High intraspecific genome diversity in the model arbuscular mycorrhizal symbiont Rhizophagus irregularis.</title>
        <authorList>
            <person name="Chen E.C.H."/>
            <person name="Morin E."/>
            <person name="Beaudet D."/>
            <person name="Noel J."/>
            <person name="Yildirir G."/>
            <person name="Ndikumana S."/>
            <person name="Charron P."/>
            <person name="St-Onge C."/>
            <person name="Giorgi J."/>
            <person name="Kruger M."/>
            <person name="Marton T."/>
            <person name="Ropars J."/>
            <person name="Grigoriev I.V."/>
            <person name="Hainaut M."/>
            <person name="Henrissat B."/>
            <person name="Roux C."/>
            <person name="Martin F."/>
            <person name="Corradi N."/>
        </authorList>
    </citation>
    <scope>NUCLEOTIDE SEQUENCE [LARGE SCALE GENOMIC DNA]</scope>
    <source>
        <strain evidence="2 3">DAOM 197198</strain>
    </source>
</reference>
<evidence type="ECO:0000313" key="2">
    <source>
        <dbReference type="EMBL" id="POG66981.1"/>
    </source>
</evidence>